<keyword evidence="2" id="KW-1185">Reference proteome</keyword>
<dbReference type="EMBL" id="CP081303">
    <property type="protein sequence ID" value="QZE15761.1"/>
    <property type="molecule type" value="Genomic_DNA"/>
</dbReference>
<sequence>MKRVVLFGATGRVGKIFQSLTPPSTQLTLMGRKELRDIDRIEMDADAVVVCIGTTMKDAGSEEAFIAVDFDLVMKIATWAKQQNIPEFHILSSVNANPKTRGVYLRTKGHMEEEVTKIGFERLHIYRPSLYEDWKRRPIRWNELISIPLLKFVSGLTQKWTNLCPMNPHVLAQYIWDNISAPSKLHESSDIESIIRYNTITYRKKELKSLFMMLFCVIVFAMGYRQAVFMPMVSLNIAIAVVLVFTLGLIIGVILGLRKAKQEDKKALAIHFKKTKIGMRVLLWIELLAFIAGIVIAIGWSAHIGIFITVLSFILICFDTIFLMNIRRYLNYLNS</sequence>
<organism evidence="1 2">
    <name type="scientific">Halosquirtibacter laminarini</name>
    <dbReference type="NCBI Taxonomy" id="3374600"/>
    <lineage>
        <taxon>Bacteria</taxon>
        <taxon>Pseudomonadati</taxon>
        <taxon>Bacteroidota</taxon>
        <taxon>Bacteroidia</taxon>
        <taxon>Marinilabiliales</taxon>
        <taxon>Prolixibacteraceae</taxon>
        <taxon>Halosquirtibacter</taxon>
    </lineage>
</organism>
<name>A0AC61NJ65_9BACT</name>
<accession>A0AC61NJ65</accession>
<protein>
    <submittedName>
        <fullName evidence="1">Uncharacterized protein</fullName>
    </submittedName>
</protein>
<dbReference type="Proteomes" id="UP000826212">
    <property type="component" value="Chromosome"/>
</dbReference>
<reference evidence="1" key="1">
    <citation type="submission" date="2021-08" db="EMBL/GenBank/DDBJ databases">
        <title>Novel anaerobic bacterium isolated from sea squirt in East Sea, Republic of Korea.</title>
        <authorList>
            <person name="Nguyen T.H."/>
            <person name="Li Z."/>
            <person name="Lee Y.-J."/>
            <person name="Ko J."/>
            <person name="Kim S.-G."/>
        </authorList>
    </citation>
    <scope>NUCLEOTIDE SEQUENCE</scope>
    <source>
        <strain evidence="1">KCTC 25031</strain>
    </source>
</reference>
<evidence type="ECO:0000313" key="2">
    <source>
        <dbReference type="Proteomes" id="UP000826212"/>
    </source>
</evidence>
<gene>
    <name evidence="1" type="ORF">K4L44_07985</name>
</gene>
<evidence type="ECO:0000313" key="1">
    <source>
        <dbReference type="EMBL" id="QZE15761.1"/>
    </source>
</evidence>
<proteinExistence type="predicted"/>